<keyword evidence="2 7" id="KW-0540">Nuclease</keyword>
<keyword evidence="5 7" id="KW-0378">Hydrolase</keyword>
<keyword evidence="6 7" id="KW-0234">DNA repair</keyword>
<dbReference type="EMBL" id="JAATNW010000005">
    <property type="protein sequence ID" value="NMH60339.1"/>
    <property type="molecule type" value="Genomic_DNA"/>
</dbReference>
<evidence type="ECO:0000259" key="8">
    <source>
        <dbReference type="SMART" id="SM00927"/>
    </source>
</evidence>
<dbReference type="RefSeq" id="WP_169210900.1">
    <property type="nucleotide sequence ID" value="NZ_JAATNW010000005.1"/>
</dbReference>
<dbReference type="NCBIfam" id="NF003458">
    <property type="entry name" value="PRK05070.1"/>
    <property type="match status" value="1"/>
</dbReference>
<dbReference type="InterPro" id="IPR037057">
    <property type="entry name" value="DNA_rep_MutH/T2_RE_sf"/>
</dbReference>
<keyword evidence="10" id="KW-1185">Reference proteome</keyword>
<organism evidence="9 10">
    <name type="scientific">Alteromonas ponticola</name>
    <dbReference type="NCBI Taxonomy" id="2720613"/>
    <lineage>
        <taxon>Bacteria</taxon>
        <taxon>Pseudomonadati</taxon>
        <taxon>Pseudomonadota</taxon>
        <taxon>Gammaproteobacteria</taxon>
        <taxon>Alteromonadales</taxon>
        <taxon>Alteromonadaceae</taxon>
        <taxon>Alteromonas/Salinimonas group</taxon>
        <taxon>Alteromonas</taxon>
    </lineage>
</organism>
<dbReference type="InterPro" id="IPR011337">
    <property type="entry name" value="DNA_rep_MutH/RE_typeII_Sau3AI"/>
</dbReference>
<evidence type="ECO:0000256" key="2">
    <source>
        <dbReference type="ARBA" id="ARBA00022722"/>
    </source>
</evidence>
<evidence type="ECO:0000256" key="3">
    <source>
        <dbReference type="ARBA" id="ARBA00022759"/>
    </source>
</evidence>
<dbReference type="Proteomes" id="UP000709336">
    <property type="component" value="Unassembled WGS sequence"/>
</dbReference>
<keyword evidence="4 7" id="KW-0227">DNA damage</keyword>
<feature type="domain" description="DNA mismatch repair MutH/Type II restriction enzyme Sau3AI" evidence="8">
    <location>
        <begin position="56"/>
        <end position="154"/>
    </location>
</feature>
<evidence type="ECO:0000256" key="4">
    <source>
        <dbReference type="ARBA" id="ARBA00022763"/>
    </source>
</evidence>
<evidence type="ECO:0000256" key="7">
    <source>
        <dbReference type="HAMAP-Rule" id="MF_00759"/>
    </source>
</evidence>
<dbReference type="NCBIfam" id="TIGR02248">
    <property type="entry name" value="mutH_TIGR"/>
    <property type="match status" value="1"/>
</dbReference>
<evidence type="ECO:0000313" key="10">
    <source>
        <dbReference type="Proteomes" id="UP000709336"/>
    </source>
</evidence>
<comment type="subcellular location">
    <subcellularLocation>
        <location evidence="7">Cytoplasm</location>
    </subcellularLocation>
</comment>
<dbReference type="InterPro" id="IPR004230">
    <property type="entry name" value="DNA_mismatch_repair_MutH"/>
</dbReference>
<dbReference type="SUPFAM" id="SSF52980">
    <property type="entry name" value="Restriction endonuclease-like"/>
    <property type="match status" value="1"/>
</dbReference>
<protein>
    <recommendedName>
        <fullName evidence="7">DNA mismatch repair protein MutH</fullName>
    </recommendedName>
    <alternativeName>
        <fullName evidence="7">Methyl-directed mismatch repair protein</fullName>
    </alternativeName>
</protein>
<gene>
    <name evidence="7 9" type="primary">mutH</name>
    <name evidence="9" type="ORF">HCJ96_09940</name>
</gene>
<keyword evidence="3 7" id="KW-0255">Endonuclease</keyword>
<dbReference type="Pfam" id="PF02976">
    <property type="entry name" value="MutH"/>
    <property type="match status" value="1"/>
</dbReference>
<proteinExistence type="inferred from homology"/>
<evidence type="ECO:0000256" key="1">
    <source>
        <dbReference type="ARBA" id="ARBA00022490"/>
    </source>
</evidence>
<dbReference type="CDD" id="cd00583">
    <property type="entry name" value="MutH-like"/>
    <property type="match status" value="1"/>
</dbReference>
<dbReference type="Gene3D" id="3.40.600.10">
    <property type="entry name" value="DNA mismatch repair MutH/Restriction endonuclease, type II"/>
    <property type="match status" value="1"/>
</dbReference>
<evidence type="ECO:0000256" key="6">
    <source>
        <dbReference type="ARBA" id="ARBA00023204"/>
    </source>
</evidence>
<dbReference type="SMART" id="SM00927">
    <property type="entry name" value="MutH"/>
    <property type="match status" value="1"/>
</dbReference>
<name>A0ABX1R2L8_9ALTE</name>
<evidence type="ECO:0000256" key="5">
    <source>
        <dbReference type="ARBA" id="ARBA00022801"/>
    </source>
</evidence>
<comment type="function">
    <text evidence="7">Sequence-specific endonuclease that cleaves unmethylated GATC sequences. It is involved in DNA mismatch repair.</text>
</comment>
<accession>A0ABX1R2L8</accession>
<comment type="similarity">
    <text evidence="7">Belongs to the MutH family.</text>
</comment>
<keyword evidence="1 7" id="KW-0963">Cytoplasm</keyword>
<sequence>MLPPTTPPADTSDLLARCQQIAGLSLGELATLAGIQIPPDFKRHKGWTGLLIETWLGASAGSKPTQDFPELGIELKTIPINATGEPLETTYACYAPLLIPPGTNWENCNVRNKLANVLWMPVEGERAIPVAQRRIAMPVLWTPTAQQDAALRQDWEEITEMIVLGEVERITARHGKVMQLRPKAADGSVLTDAFGPEGEKIKTRPRGFYLRKTFTGQILRDAFAN</sequence>
<reference evidence="9 10" key="1">
    <citation type="submission" date="2020-03" db="EMBL/GenBank/DDBJ databases">
        <title>Alteromonas ponticola sp. nov., isolated from seawater.</title>
        <authorList>
            <person name="Yoon J.-H."/>
            <person name="Kim Y.-O."/>
        </authorList>
    </citation>
    <scope>NUCLEOTIDE SEQUENCE [LARGE SCALE GENOMIC DNA]</scope>
    <source>
        <strain evidence="9 10">MYP5</strain>
    </source>
</reference>
<dbReference type="InterPro" id="IPR011335">
    <property type="entry name" value="Restrct_endonuc-II-like"/>
</dbReference>
<dbReference type="HAMAP" id="MF_00759">
    <property type="entry name" value="MutH"/>
    <property type="match status" value="1"/>
</dbReference>
<evidence type="ECO:0000313" key="9">
    <source>
        <dbReference type="EMBL" id="NMH60339.1"/>
    </source>
</evidence>
<comment type="caution">
    <text evidence="9">The sequence shown here is derived from an EMBL/GenBank/DDBJ whole genome shotgun (WGS) entry which is preliminary data.</text>
</comment>
<dbReference type="GO" id="GO:0004519">
    <property type="term" value="F:endonuclease activity"/>
    <property type="evidence" value="ECO:0007669"/>
    <property type="project" value="UniProtKB-KW"/>
</dbReference>